<evidence type="ECO:0000313" key="2">
    <source>
        <dbReference type="EMBL" id="ODR05374.1"/>
    </source>
</evidence>
<dbReference type="Proteomes" id="UP000094224">
    <property type="component" value="Unassembled WGS sequence"/>
</dbReference>
<proteinExistence type="predicted"/>
<comment type="caution">
    <text evidence="2">The sequence shown here is derived from an EMBL/GenBank/DDBJ whole genome shotgun (WGS) entry which is preliminary data.</text>
</comment>
<sequence>MVTRGTLFEQEGPIVIAKLLTVSAIGLGVALEQGASSAAPAVADPAFNDLTCSCQTPAPPPPSQTSADRINQGLHDAFTR</sequence>
<evidence type="ECO:0000256" key="1">
    <source>
        <dbReference type="SAM" id="MobiDB-lite"/>
    </source>
</evidence>
<dbReference type="EMBL" id="MIHC01000023">
    <property type="protein sequence ID" value="ODR05374.1"/>
    <property type="molecule type" value="Genomic_DNA"/>
</dbReference>
<dbReference type="AlphaFoldDB" id="A0A1E3ST93"/>
<reference evidence="3" key="1">
    <citation type="submission" date="2016-09" db="EMBL/GenBank/DDBJ databases">
        <authorList>
            <person name="Greninger A.L."/>
            <person name="Jerome K.R."/>
            <person name="Mcnair B."/>
            <person name="Wallis C."/>
            <person name="Fang F."/>
        </authorList>
    </citation>
    <scope>NUCLEOTIDE SEQUENCE [LARGE SCALE GENOMIC DNA]</scope>
    <source>
        <strain evidence="3">BC1_M4</strain>
    </source>
</reference>
<evidence type="ECO:0000313" key="3">
    <source>
        <dbReference type="Proteomes" id="UP000094224"/>
    </source>
</evidence>
<protein>
    <submittedName>
        <fullName evidence="2">Uncharacterized protein</fullName>
    </submittedName>
</protein>
<dbReference type="STRING" id="243061.AWC25_18095"/>
<keyword evidence="3" id="KW-1185">Reference proteome</keyword>
<name>A0A1E3ST93_9MYCO</name>
<gene>
    <name evidence="2" type="ORF">BHQ21_14330</name>
</gene>
<organism evidence="2 3">
    <name type="scientific">Mycobacterium sherrisii</name>
    <dbReference type="NCBI Taxonomy" id="243061"/>
    <lineage>
        <taxon>Bacteria</taxon>
        <taxon>Bacillati</taxon>
        <taxon>Actinomycetota</taxon>
        <taxon>Actinomycetes</taxon>
        <taxon>Mycobacteriales</taxon>
        <taxon>Mycobacteriaceae</taxon>
        <taxon>Mycobacterium</taxon>
        <taxon>Mycobacterium simiae complex</taxon>
    </lineage>
</organism>
<accession>A0A1E3ST93</accession>
<feature type="region of interest" description="Disordered" evidence="1">
    <location>
        <begin position="53"/>
        <end position="80"/>
    </location>
</feature>